<accession>A0ABM7M1R1</accession>
<proteinExistence type="predicted"/>
<sequence length="169" mass="18244">MPRLIVVNGPAGTGKSTLARRFAEEHPLTLNLDVDRIRDLIGGWRERPGEAGLLARAVVLAGARAHLLAGHDVIVPQLLARPEFLEQAAELAGAVGAEFHEIVLMDSRENALRRWAAREGVVTAEARADVAALYDRLLALLGSRPGARVVPSHEGQIDRTYQAVLDQLG</sequence>
<reference evidence="1 2" key="1">
    <citation type="submission" date="2020-08" db="EMBL/GenBank/DDBJ databases">
        <title>Whole genome shotgun sequence of Actinoplanes ianthinogenes NBRC 13996.</title>
        <authorList>
            <person name="Komaki H."/>
            <person name="Tamura T."/>
        </authorList>
    </citation>
    <scope>NUCLEOTIDE SEQUENCE [LARGE SCALE GENOMIC DNA]</scope>
    <source>
        <strain evidence="1 2">NBRC 13996</strain>
    </source>
</reference>
<name>A0ABM7M1R1_9ACTN</name>
<dbReference type="RefSeq" id="WP_189336692.1">
    <property type="nucleotide sequence ID" value="NZ_AP023356.1"/>
</dbReference>
<keyword evidence="2" id="KW-1185">Reference proteome</keyword>
<protein>
    <recommendedName>
        <fullName evidence="3">Kinase</fullName>
    </recommendedName>
</protein>
<evidence type="ECO:0008006" key="3">
    <source>
        <dbReference type="Google" id="ProtNLM"/>
    </source>
</evidence>
<dbReference type="Pfam" id="PF13671">
    <property type="entry name" value="AAA_33"/>
    <property type="match status" value="1"/>
</dbReference>
<dbReference type="Proteomes" id="UP000676967">
    <property type="component" value="Chromosome"/>
</dbReference>
<evidence type="ECO:0000313" key="2">
    <source>
        <dbReference type="Proteomes" id="UP000676967"/>
    </source>
</evidence>
<dbReference type="EMBL" id="AP023356">
    <property type="protein sequence ID" value="BCJ45567.1"/>
    <property type="molecule type" value="Genomic_DNA"/>
</dbReference>
<organism evidence="1 2">
    <name type="scientific">Actinoplanes ianthinogenes</name>
    <dbReference type="NCBI Taxonomy" id="122358"/>
    <lineage>
        <taxon>Bacteria</taxon>
        <taxon>Bacillati</taxon>
        <taxon>Actinomycetota</taxon>
        <taxon>Actinomycetes</taxon>
        <taxon>Micromonosporales</taxon>
        <taxon>Micromonosporaceae</taxon>
        <taxon>Actinoplanes</taxon>
    </lineage>
</organism>
<dbReference type="InterPro" id="IPR027417">
    <property type="entry name" value="P-loop_NTPase"/>
</dbReference>
<dbReference type="Gene3D" id="3.40.50.300">
    <property type="entry name" value="P-loop containing nucleotide triphosphate hydrolases"/>
    <property type="match status" value="1"/>
</dbReference>
<evidence type="ECO:0000313" key="1">
    <source>
        <dbReference type="EMBL" id="BCJ45567.1"/>
    </source>
</evidence>
<dbReference type="SUPFAM" id="SSF52540">
    <property type="entry name" value="P-loop containing nucleoside triphosphate hydrolases"/>
    <property type="match status" value="1"/>
</dbReference>
<gene>
    <name evidence="1" type="ORF">Aiant_62240</name>
</gene>